<name>A0A6D2JTR9_9BRAS</name>
<dbReference type="Pfam" id="PF00560">
    <property type="entry name" value="LRR_1"/>
    <property type="match status" value="5"/>
</dbReference>
<dbReference type="Pfam" id="PF08263">
    <property type="entry name" value="LRRNT_2"/>
    <property type="match status" value="1"/>
</dbReference>
<evidence type="ECO:0000256" key="8">
    <source>
        <dbReference type="ARBA" id="ARBA00022989"/>
    </source>
</evidence>
<dbReference type="PANTHER" id="PTHR48062">
    <property type="entry name" value="RECEPTOR-LIKE PROTEIN 14"/>
    <property type="match status" value="1"/>
</dbReference>
<evidence type="ECO:0000256" key="5">
    <source>
        <dbReference type="ARBA" id="ARBA00022692"/>
    </source>
</evidence>
<dbReference type="EMBL" id="CACVBM020001274">
    <property type="protein sequence ID" value="CAA7043227.1"/>
    <property type="molecule type" value="Genomic_DNA"/>
</dbReference>
<reference evidence="16" key="1">
    <citation type="submission" date="2020-01" db="EMBL/GenBank/DDBJ databases">
        <authorList>
            <person name="Mishra B."/>
        </authorList>
    </citation>
    <scope>NUCLEOTIDE SEQUENCE [LARGE SCALE GENOMIC DNA]</scope>
</reference>
<keyword evidence="11" id="KW-0325">Glycoprotein</keyword>
<dbReference type="InterPro" id="IPR001611">
    <property type="entry name" value="Leu-rich_rpt"/>
</dbReference>
<dbReference type="SMART" id="SM00369">
    <property type="entry name" value="LRR_TYP"/>
    <property type="match status" value="9"/>
</dbReference>
<evidence type="ECO:0000313" key="17">
    <source>
        <dbReference type="Proteomes" id="UP000467841"/>
    </source>
</evidence>
<organism evidence="16 17">
    <name type="scientific">Microthlaspi erraticum</name>
    <dbReference type="NCBI Taxonomy" id="1685480"/>
    <lineage>
        <taxon>Eukaryota</taxon>
        <taxon>Viridiplantae</taxon>
        <taxon>Streptophyta</taxon>
        <taxon>Embryophyta</taxon>
        <taxon>Tracheophyta</taxon>
        <taxon>Spermatophyta</taxon>
        <taxon>Magnoliopsida</taxon>
        <taxon>eudicotyledons</taxon>
        <taxon>Gunneridae</taxon>
        <taxon>Pentapetalae</taxon>
        <taxon>rosids</taxon>
        <taxon>malvids</taxon>
        <taxon>Brassicales</taxon>
        <taxon>Brassicaceae</taxon>
        <taxon>Coluteocarpeae</taxon>
        <taxon>Microthlaspi</taxon>
    </lineage>
</organism>
<keyword evidence="3" id="KW-1003">Cell membrane</keyword>
<keyword evidence="7" id="KW-0677">Repeat</keyword>
<feature type="transmembrane region" description="Helical" evidence="12">
    <location>
        <begin position="873"/>
        <end position="894"/>
    </location>
</feature>
<evidence type="ECO:0000256" key="2">
    <source>
        <dbReference type="ARBA" id="ARBA00009592"/>
    </source>
</evidence>
<evidence type="ECO:0000256" key="10">
    <source>
        <dbReference type="ARBA" id="ARBA00023170"/>
    </source>
</evidence>
<evidence type="ECO:0000256" key="12">
    <source>
        <dbReference type="SAM" id="Phobius"/>
    </source>
</evidence>
<keyword evidence="8 12" id="KW-1133">Transmembrane helix</keyword>
<evidence type="ECO:0000256" key="1">
    <source>
        <dbReference type="ARBA" id="ARBA00004251"/>
    </source>
</evidence>
<accession>A0A6D2JTR9</accession>
<gene>
    <name evidence="16" type="ORF">MERR_LOCUS30462</name>
</gene>
<evidence type="ECO:0000256" key="13">
    <source>
        <dbReference type="SAM" id="SignalP"/>
    </source>
</evidence>
<comment type="subcellular location">
    <subcellularLocation>
        <location evidence="1">Cell membrane</location>
        <topology evidence="1">Single-pass type I membrane protein</topology>
    </subcellularLocation>
</comment>
<dbReference type="PRINTS" id="PR00019">
    <property type="entry name" value="LEURICHRPT"/>
</dbReference>
<dbReference type="PANTHER" id="PTHR48062:SF22">
    <property type="entry name" value="LEUCINE-RICH REPEAT-CONTAINING N-TERMINAL PLANT-TYPE DOMAIN-CONTAINING PROTEIN"/>
    <property type="match status" value="1"/>
</dbReference>
<dbReference type="FunFam" id="3.80.10.10:FF:000213">
    <property type="entry name" value="Tyrosine-sulfated glycopeptide receptor 1"/>
    <property type="match status" value="1"/>
</dbReference>
<feature type="signal peptide" evidence="13">
    <location>
        <begin position="1"/>
        <end position="23"/>
    </location>
</feature>
<dbReference type="FunFam" id="3.80.10.10:FF:000095">
    <property type="entry name" value="LRR receptor-like serine/threonine-protein kinase GSO1"/>
    <property type="match status" value="1"/>
</dbReference>
<dbReference type="InterPro" id="IPR032675">
    <property type="entry name" value="LRR_dom_sf"/>
</dbReference>
<feature type="chain" id="PRO_5025380551" evidence="13">
    <location>
        <begin position="24"/>
        <end position="918"/>
    </location>
</feature>
<dbReference type="OrthoDB" id="4691307at2759"/>
<dbReference type="GO" id="GO:0005886">
    <property type="term" value="C:plasma membrane"/>
    <property type="evidence" value="ECO:0007669"/>
    <property type="project" value="UniProtKB-SubCell"/>
</dbReference>
<evidence type="ECO:0000256" key="11">
    <source>
        <dbReference type="ARBA" id="ARBA00023180"/>
    </source>
</evidence>
<evidence type="ECO:0000256" key="6">
    <source>
        <dbReference type="ARBA" id="ARBA00022729"/>
    </source>
</evidence>
<keyword evidence="4" id="KW-0433">Leucine-rich repeat</keyword>
<feature type="domain" description="Disease resistance R13L4/SHOC-2-like LRR" evidence="15">
    <location>
        <begin position="167"/>
        <end position="309"/>
    </location>
</feature>
<evidence type="ECO:0000259" key="15">
    <source>
        <dbReference type="Pfam" id="PF23598"/>
    </source>
</evidence>
<proteinExistence type="inferred from homology"/>
<evidence type="ECO:0000256" key="7">
    <source>
        <dbReference type="ARBA" id="ARBA00022737"/>
    </source>
</evidence>
<keyword evidence="9 12" id="KW-0472">Membrane</keyword>
<keyword evidence="17" id="KW-1185">Reference proteome</keyword>
<feature type="domain" description="Leucine-rich repeat-containing N-terminal plant-type" evidence="14">
    <location>
        <begin position="30"/>
        <end position="74"/>
    </location>
</feature>
<dbReference type="InterPro" id="IPR003591">
    <property type="entry name" value="Leu-rich_rpt_typical-subtyp"/>
</dbReference>
<dbReference type="InterPro" id="IPR051502">
    <property type="entry name" value="RLP_Defense_Trigger"/>
</dbReference>
<dbReference type="InterPro" id="IPR055414">
    <property type="entry name" value="LRR_R13L4/SHOC2-like"/>
</dbReference>
<evidence type="ECO:0000256" key="9">
    <source>
        <dbReference type="ARBA" id="ARBA00023136"/>
    </source>
</evidence>
<keyword evidence="10" id="KW-0675">Receptor</keyword>
<protein>
    <submittedName>
        <fullName evidence="16">Uncharacterized protein</fullName>
    </submittedName>
</protein>
<dbReference type="FunFam" id="3.80.10.10:FF:001678">
    <property type="entry name" value="Calmodulin-binding receptor kinase CaMRLK"/>
    <property type="match status" value="1"/>
</dbReference>
<dbReference type="SUPFAM" id="SSF52058">
    <property type="entry name" value="L domain-like"/>
    <property type="match status" value="2"/>
</dbReference>
<comment type="caution">
    <text evidence="16">The sequence shown here is derived from an EMBL/GenBank/DDBJ whole genome shotgun (WGS) entry which is preliminary data.</text>
</comment>
<dbReference type="SMART" id="SM00365">
    <property type="entry name" value="LRR_SD22"/>
    <property type="match status" value="6"/>
</dbReference>
<dbReference type="Pfam" id="PF23598">
    <property type="entry name" value="LRR_14"/>
    <property type="match status" value="1"/>
</dbReference>
<evidence type="ECO:0000256" key="4">
    <source>
        <dbReference type="ARBA" id="ARBA00022614"/>
    </source>
</evidence>
<comment type="similarity">
    <text evidence="2">Belongs to the RLP family.</text>
</comment>
<evidence type="ECO:0000313" key="16">
    <source>
        <dbReference type="EMBL" id="CAA7043227.1"/>
    </source>
</evidence>
<sequence>MEGKVFLCQYLIWVMLLLGQLHGYKSCIKKEREALLELKNYIASISKEYPDSIFPAWTNDTKSDCCRWEEITCNRTSGRVTEIAFGTLNLEESLLLNLSLLHPFEDVRILNFSKSRFSYLYNEEKVFNVEINNQFNGFFDDVEGYKSLRRLRNLEILDLSYNNFNNSIIPFLNAATSLTTLFLRDNYMDGPFPAKELGDLKNLELLDLSINRFNGTIPTQGICKLKNMQELDLSRNKLVGELPTCLTGLTELRVLDLSSNQLAGNIPSALGSLESLEYLSLFDNNFEGFFLLGSLSNLTELRVLKLGSNSNSLQVVSEDSWKPRFQLNAIILGSCNLDKIPQFLQQQKGLRLVVLSDNKIAGNFPYWLLENNTELKVLHLQNNYLTSFQLPKSTHNLSFLDVSSNEFSHLFPENIGWILPQLSSLNISSNGFQGNLPSLKDMKEIAFLDLSYNSFQGKIPKGFLTDCDGLFTGEIGQGFRRLQDMWLLDMSNNSLSGVIPSWIGELPLLTTLLLSNNSLEGEIPISLFNTSTLSLLDLSANRLSGEIPPHVKSSNHLRLLLQDNNLSGVIPDTLLMNVSVLDLRNNRLSGNIPKFIDTKGIGILLLRGNNLTGRIPHQLCGLTKIRLLDLAKNRLNGSIPSCLSNTSLGLGKDASYYVDINFDGSFYSFELGHNLEQDSTFRKTVGRNFKSLLVLDPFPLGYMEKHTRTKIEFATKHRYDTYMGGNLKLLFGMDLSDNELSGEIPFGLGDLLKLQALNLSHNRLSGVIPASFSGLKNMESLDLSFNSLQGQIPSRLAELSYLGTFNVSFNNLSGVIPHGKQFNTFDTQSYLGNPLLCGQPTNKSCHQSSKNFQEQDNDGVEADDESPIDMVSFYWSASAAYVTILVGLFASLSFDSPWSRFWFYMVDAFIHKARNLFW</sequence>
<dbReference type="AlphaFoldDB" id="A0A6D2JTR9"/>
<keyword evidence="6 13" id="KW-0732">Signal</keyword>
<dbReference type="InterPro" id="IPR013210">
    <property type="entry name" value="LRR_N_plant-typ"/>
</dbReference>
<evidence type="ECO:0000259" key="14">
    <source>
        <dbReference type="Pfam" id="PF08263"/>
    </source>
</evidence>
<dbReference type="Proteomes" id="UP000467841">
    <property type="component" value="Unassembled WGS sequence"/>
</dbReference>
<evidence type="ECO:0000256" key="3">
    <source>
        <dbReference type="ARBA" id="ARBA00022475"/>
    </source>
</evidence>
<keyword evidence="5 12" id="KW-0812">Transmembrane</keyword>
<dbReference type="Pfam" id="PF13855">
    <property type="entry name" value="LRR_8"/>
    <property type="match status" value="1"/>
</dbReference>
<dbReference type="Gene3D" id="3.80.10.10">
    <property type="entry name" value="Ribonuclease Inhibitor"/>
    <property type="match status" value="4"/>
</dbReference>